<feature type="transmembrane region" description="Helical" evidence="6">
    <location>
        <begin position="142"/>
        <end position="162"/>
    </location>
</feature>
<dbReference type="Proteomes" id="UP001324427">
    <property type="component" value="Unassembled WGS sequence"/>
</dbReference>
<evidence type="ECO:0000256" key="6">
    <source>
        <dbReference type="SAM" id="Phobius"/>
    </source>
</evidence>
<gene>
    <name evidence="8" type="ORF">LTR36_002148</name>
</gene>
<dbReference type="GO" id="GO:0022857">
    <property type="term" value="F:transmembrane transporter activity"/>
    <property type="evidence" value="ECO:0007669"/>
    <property type="project" value="InterPro"/>
</dbReference>
<evidence type="ECO:0000256" key="5">
    <source>
        <dbReference type="SAM" id="MobiDB-lite"/>
    </source>
</evidence>
<name>A0AAV9JLS6_9PEZI</name>
<comment type="subcellular location">
    <subcellularLocation>
        <location evidence="1">Membrane</location>
        <topology evidence="1">Multi-pass membrane protein</topology>
    </subcellularLocation>
</comment>
<keyword evidence="3 6" id="KW-1133">Transmembrane helix</keyword>
<dbReference type="InterPro" id="IPR020846">
    <property type="entry name" value="MFS_dom"/>
</dbReference>
<dbReference type="SUPFAM" id="SSF103473">
    <property type="entry name" value="MFS general substrate transporter"/>
    <property type="match status" value="1"/>
</dbReference>
<dbReference type="Gene3D" id="1.20.1250.20">
    <property type="entry name" value="MFS general substrate transporter like domains"/>
    <property type="match status" value="1"/>
</dbReference>
<dbReference type="PRINTS" id="PR01036">
    <property type="entry name" value="TCRTETB"/>
</dbReference>
<dbReference type="EMBL" id="JAVFHQ010000015">
    <property type="protein sequence ID" value="KAK4546471.1"/>
    <property type="molecule type" value="Genomic_DNA"/>
</dbReference>
<dbReference type="AlphaFoldDB" id="A0AAV9JLS6"/>
<feature type="compositionally biased region" description="Polar residues" evidence="5">
    <location>
        <begin position="19"/>
        <end position="28"/>
    </location>
</feature>
<dbReference type="PANTHER" id="PTHR23501:SF198">
    <property type="entry name" value="AZOLE RESISTANCE PROTEIN 1-RELATED"/>
    <property type="match status" value="1"/>
</dbReference>
<proteinExistence type="predicted"/>
<evidence type="ECO:0000313" key="9">
    <source>
        <dbReference type="Proteomes" id="UP001324427"/>
    </source>
</evidence>
<reference evidence="8 9" key="1">
    <citation type="submission" date="2021-11" db="EMBL/GenBank/DDBJ databases">
        <title>Black yeast isolated from Biological Soil Crust.</title>
        <authorList>
            <person name="Kurbessoian T."/>
        </authorList>
    </citation>
    <scope>NUCLEOTIDE SEQUENCE [LARGE SCALE GENOMIC DNA]</scope>
    <source>
        <strain evidence="8 9">CCFEE 5522</strain>
    </source>
</reference>
<feature type="domain" description="Major facilitator superfamily (MFS) profile" evidence="7">
    <location>
        <begin position="78"/>
        <end position="228"/>
    </location>
</feature>
<keyword evidence="9" id="KW-1185">Reference proteome</keyword>
<evidence type="ECO:0000256" key="2">
    <source>
        <dbReference type="ARBA" id="ARBA00022692"/>
    </source>
</evidence>
<protein>
    <recommendedName>
        <fullName evidence="7">Major facilitator superfamily (MFS) profile domain-containing protein</fullName>
    </recommendedName>
</protein>
<feature type="transmembrane region" description="Helical" evidence="6">
    <location>
        <begin position="199"/>
        <end position="219"/>
    </location>
</feature>
<keyword evidence="2 6" id="KW-0812">Transmembrane</keyword>
<dbReference type="Pfam" id="PF07690">
    <property type="entry name" value="MFS_1"/>
    <property type="match status" value="1"/>
</dbReference>
<evidence type="ECO:0000256" key="4">
    <source>
        <dbReference type="ARBA" id="ARBA00023136"/>
    </source>
</evidence>
<dbReference type="GO" id="GO:0005886">
    <property type="term" value="C:plasma membrane"/>
    <property type="evidence" value="ECO:0007669"/>
    <property type="project" value="TreeGrafter"/>
</dbReference>
<accession>A0AAV9JLS6</accession>
<dbReference type="InterPro" id="IPR011701">
    <property type="entry name" value="MFS"/>
</dbReference>
<keyword evidence="4 6" id="KW-0472">Membrane</keyword>
<comment type="caution">
    <text evidence="8">The sequence shown here is derived from an EMBL/GenBank/DDBJ whole genome shotgun (WGS) entry which is preliminary data.</text>
</comment>
<feature type="transmembrane region" description="Helical" evidence="6">
    <location>
        <begin position="168"/>
        <end position="190"/>
    </location>
</feature>
<dbReference type="PROSITE" id="PS50850">
    <property type="entry name" value="MFS"/>
    <property type="match status" value="1"/>
</dbReference>
<dbReference type="PANTHER" id="PTHR23501">
    <property type="entry name" value="MAJOR FACILITATOR SUPERFAMILY"/>
    <property type="match status" value="1"/>
</dbReference>
<feature type="region of interest" description="Disordered" evidence="5">
    <location>
        <begin position="1"/>
        <end position="65"/>
    </location>
</feature>
<sequence>MRLGTGGLQPTELYAINGTEASPHSTRPPTHADSVLHGTPQRNASQEPKLPGTEDERRKEEDEDSGERYISGYPLALLCIGIVAAVFVVALSNTIISTAIPTITSEFNSYSDIGWYNSGEAITGTAFQLPFGRAYALLNLKWTFVSSVFVYILGSLICAVAPTSTVLIVGRAVSGVGGAGVFSGVFIIIARNIPLRKRALYAGLTGATFAIAAVLGPVIGQLPGASPL</sequence>
<evidence type="ECO:0000259" key="7">
    <source>
        <dbReference type="PROSITE" id="PS50850"/>
    </source>
</evidence>
<dbReference type="InterPro" id="IPR036259">
    <property type="entry name" value="MFS_trans_sf"/>
</dbReference>
<feature type="transmembrane region" description="Helical" evidence="6">
    <location>
        <begin position="70"/>
        <end position="91"/>
    </location>
</feature>
<organism evidence="8 9">
    <name type="scientific">Oleoguttula mirabilis</name>
    <dbReference type="NCBI Taxonomy" id="1507867"/>
    <lineage>
        <taxon>Eukaryota</taxon>
        <taxon>Fungi</taxon>
        <taxon>Dikarya</taxon>
        <taxon>Ascomycota</taxon>
        <taxon>Pezizomycotina</taxon>
        <taxon>Dothideomycetes</taxon>
        <taxon>Dothideomycetidae</taxon>
        <taxon>Mycosphaerellales</taxon>
        <taxon>Teratosphaeriaceae</taxon>
        <taxon>Oleoguttula</taxon>
    </lineage>
</organism>
<evidence type="ECO:0000313" key="8">
    <source>
        <dbReference type="EMBL" id="KAK4546471.1"/>
    </source>
</evidence>
<evidence type="ECO:0000256" key="1">
    <source>
        <dbReference type="ARBA" id="ARBA00004141"/>
    </source>
</evidence>
<evidence type="ECO:0000256" key="3">
    <source>
        <dbReference type="ARBA" id="ARBA00022989"/>
    </source>
</evidence>